<dbReference type="Proteomes" id="UP001186974">
    <property type="component" value="Unassembled WGS sequence"/>
</dbReference>
<reference evidence="1" key="1">
    <citation type="submission" date="2024-09" db="EMBL/GenBank/DDBJ databases">
        <title>Black Yeasts Isolated from many extreme environments.</title>
        <authorList>
            <person name="Coleine C."/>
            <person name="Stajich J.E."/>
            <person name="Selbmann L."/>
        </authorList>
    </citation>
    <scope>NUCLEOTIDE SEQUENCE</scope>
    <source>
        <strain evidence="1">CCFEE 5737</strain>
    </source>
</reference>
<evidence type="ECO:0000313" key="2">
    <source>
        <dbReference type="Proteomes" id="UP001186974"/>
    </source>
</evidence>
<comment type="caution">
    <text evidence="1">The sequence shown here is derived from an EMBL/GenBank/DDBJ whole genome shotgun (WGS) entry which is preliminary data.</text>
</comment>
<accession>A0ACC3DTR5</accession>
<gene>
    <name evidence="1" type="ORF">LTS18_003051</name>
</gene>
<organism evidence="1 2">
    <name type="scientific">Coniosporium uncinatum</name>
    <dbReference type="NCBI Taxonomy" id="93489"/>
    <lineage>
        <taxon>Eukaryota</taxon>
        <taxon>Fungi</taxon>
        <taxon>Dikarya</taxon>
        <taxon>Ascomycota</taxon>
        <taxon>Pezizomycotina</taxon>
        <taxon>Dothideomycetes</taxon>
        <taxon>Dothideomycetes incertae sedis</taxon>
        <taxon>Coniosporium</taxon>
    </lineage>
</organism>
<sequence length="386" mass="41537">MPAGLSSEAAMDEPSKAEQDATIPSPTNRRRAVIGNASNFWLHSSKHGFDLTHPPHPSSPPSSPRLRLATTTTPITISPAKTALVVIDMQNFFLSEAFGRNRGKGHDACDRLVEFAVPAARRAGIQVVWLNWGLDDQDIRDMPPAVKRAFGFEAIVEDEEDADADADATAAAAAAVVFADGDDGDAAPPVDERTGEHDAFAMQPGGVGVDKMGELVHRGGKEMLENGKDARIYKGLGSPCGTVTLPSGGTVDAGRLLVKDAWNAALYPPLEELYLEGKMLERKPDVWIHKDRMSGLWRDSTPCIEFLEKEGIRTLLFAGVNTDQCVSGSLTDAFCKGYDCVLLKDGCGTTSPEFAREGVEFNAARTWGFVSGCEELAKGVEEMQSK</sequence>
<evidence type="ECO:0000313" key="1">
    <source>
        <dbReference type="EMBL" id="KAK3080126.1"/>
    </source>
</evidence>
<keyword evidence="2" id="KW-1185">Reference proteome</keyword>
<dbReference type="EMBL" id="JAWDJW010000726">
    <property type="protein sequence ID" value="KAK3080126.1"/>
    <property type="molecule type" value="Genomic_DNA"/>
</dbReference>
<proteinExistence type="predicted"/>
<protein>
    <submittedName>
        <fullName evidence="1">Uncharacterized protein</fullName>
    </submittedName>
</protein>
<name>A0ACC3DTR5_9PEZI</name>